<sequence length="61" mass="6193">MTLATDGSAFPPDGAGAAEAPPAEVRASTVAAEKVRRPEAKDLVRVMVVLSERVCPGSGVT</sequence>
<dbReference type="Proteomes" id="UP000643279">
    <property type="component" value="Unassembled WGS sequence"/>
</dbReference>
<feature type="region of interest" description="Disordered" evidence="1">
    <location>
        <begin position="1"/>
        <end position="31"/>
    </location>
</feature>
<organism evidence="2 3">
    <name type="scientific">Arthrobacter liuii</name>
    <dbReference type="NCBI Taxonomy" id="1476996"/>
    <lineage>
        <taxon>Bacteria</taxon>
        <taxon>Bacillati</taxon>
        <taxon>Actinomycetota</taxon>
        <taxon>Actinomycetes</taxon>
        <taxon>Micrococcales</taxon>
        <taxon>Micrococcaceae</taxon>
        <taxon>Arthrobacter</taxon>
    </lineage>
</organism>
<evidence type="ECO:0000313" key="2">
    <source>
        <dbReference type="EMBL" id="GGH90254.1"/>
    </source>
</evidence>
<keyword evidence="3" id="KW-1185">Reference proteome</keyword>
<proteinExistence type="predicted"/>
<feature type="compositionally biased region" description="Low complexity" evidence="1">
    <location>
        <begin position="9"/>
        <end position="24"/>
    </location>
</feature>
<dbReference type="EMBL" id="BMFW01000001">
    <property type="protein sequence ID" value="GGH90254.1"/>
    <property type="molecule type" value="Genomic_DNA"/>
</dbReference>
<evidence type="ECO:0000313" key="3">
    <source>
        <dbReference type="Proteomes" id="UP000643279"/>
    </source>
</evidence>
<evidence type="ECO:0000256" key="1">
    <source>
        <dbReference type="SAM" id="MobiDB-lite"/>
    </source>
</evidence>
<gene>
    <name evidence="2" type="ORF">GCM10007170_03600</name>
</gene>
<accession>A0ABQ2AHT7</accession>
<reference evidence="3" key="1">
    <citation type="journal article" date="2019" name="Int. J. Syst. Evol. Microbiol.">
        <title>The Global Catalogue of Microorganisms (GCM) 10K type strain sequencing project: providing services to taxonomists for standard genome sequencing and annotation.</title>
        <authorList>
            <consortium name="The Broad Institute Genomics Platform"/>
            <consortium name="The Broad Institute Genome Sequencing Center for Infectious Disease"/>
            <person name="Wu L."/>
            <person name="Ma J."/>
        </authorList>
    </citation>
    <scope>NUCLEOTIDE SEQUENCE [LARGE SCALE GENOMIC DNA]</scope>
    <source>
        <strain evidence="3">CGMCC 1.12778</strain>
    </source>
</reference>
<comment type="caution">
    <text evidence="2">The sequence shown here is derived from an EMBL/GenBank/DDBJ whole genome shotgun (WGS) entry which is preliminary data.</text>
</comment>
<name>A0ABQ2AHT7_9MICC</name>
<protein>
    <submittedName>
        <fullName evidence="2">Uncharacterized protein</fullName>
    </submittedName>
</protein>